<reference evidence="1" key="1">
    <citation type="submission" date="2014-12" db="EMBL/GenBank/DDBJ databases">
        <title>Insight into the proteome of Arion vulgaris.</title>
        <authorList>
            <person name="Aradska J."/>
            <person name="Bulat T."/>
            <person name="Smidak R."/>
            <person name="Sarate P."/>
            <person name="Gangsoo J."/>
            <person name="Sialana F."/>
            <person name="Bilban M."/>
            <person name="Lubec G."/>
        </authorList>
    </citation>
    <scope>NUCLEOTIDE SEQUENCE</scope>
    <source>
        <tissue evidence="1">Skin</tissue>
    </source>
</reference>
<name>A0A0B7B3F4_9EUPU</name>
<sequence length="79" mass="8647">MARLGDELLMSDFVSQFFGEEGFTEGGEPKGKQQCKETECASLQVSGHLAGTMNSHSKVQITYEPQSGLTSGWCRTNKE</sequence>
<evidence type="ECO:0000313" key="1">
    <source>
        <dbReference type="EMBL" id="CEK86650.1"/>
    </source>
</evidence>
<dbReference type="AlphaFoldDB" id="A0A0B7B3F4"/>
<protein>
    <submittedName>
        <fullName evidence="1">Uncharacterized protein</fullName>
    </submittedName>
</protein>
<dbReference type="EMBL" id="HACG01039785">
    <property type="protein sequence ID" value="CEK86650.1"/>
    <property type="molecule type" value="Transcribed_RNA"/>
</dbReference>
<gene>
    <name evidence="1" type="primary">ORF154952</name>
</gene>
<accession>A0A0B7B3F4</accession>
<proteinExistence type="predicted"/>
<organism evidence="1">
    <name type="scientific">Arion vulgaris</name>
    <dbReference type="NCBI Taxonomy" id="1028688"/>
    <lineage>
        <taxon>Eukaryota</taxon>
        <taxon>Metazoa</taxon>
        <taxon>Spiralia</taxon>
        <taxon>Lophotrochozoa</taxon>
        <taxon>Mollusca</taxon>
        <taxon>Gastropoda</taxon>
        <taxon>Heterobranchia</taxon>
        <taxon>Euthyneura</taxon>
        <taxon>Panpulmonata</taxon>
        <taxon>Eupulmonata</taxon>
        <taxon>Stylommatophora</taxon>
        <taxon>Helicina</taxon>
        <taxon>Arionoidea</taxon>
        <taxon>Arionidae</taxon>
        <taxon>Arion</taxon>
    </lineage>
</organism>